<dbReference type="AlphaFoldDB" id="A0A8X6NC01"/>
<proteinExistence type="predicted"/>
<accession>A0A8X6NC01</accession>
<dbReference type="EMBL" id="BMAW01056318">
    <property type="protein sequence ID" value="GFT05198.1"/>
    <property type="molecule type" value="Genomic_DNA"/>
</dbReference>
<gene>
    <name evidence="1" type="ORF">NPIL_32971</name>
</gene>
<name>A0A8X6NC01_NEPPI</name>
<comment type="caution">
    <text evidence="1">The sequence shown here is derived from an EMBL/GenBank/DDBJ whole genome shotgun (WGS) entry which is preliminary data.</text>
</comment>
<dbReference type="Proteomes" id="UP000887013">
    <property type="component" value="Unassembled WGS sequence"/>
</dbReference>
<organism evidence="1 2">
    <name type="scientific">Nephila pilipes</name>
    <name type="common">Giant wood spider</name>
    <name type="synonym">Nephila maculata</name>
    <dbReference type="NCBI Taxonomy" id="299642"/>
    <lineage>
        <taxon>Eukaryota</taxon>
        <taxon>Metazoa</taxon>
        <taxon>Ecdysozoa</taxon>
        <taxon>Arthropoda</taxon>
        <taxon>Chelicerata</taxon>
        <taxon>Arachnida</taxon>
        <taxon>Araneae</taxon>
        <taxon>Araneomorphae</taxon>
        <taxon>Entelegynae</taxon>
        <taxon>Araneoidea</taxon>
        <taxon>Nephilidae</taxon>
        <taxon>Nephila</taxon>
    </lineage>
</organism>
<reference evidence="1" key="1">
    <citation type="submission" date="2020-08" db="EMBL/GenBank/DDBJ databases">
        <title>Multicomponent nature underlies the extraordinary mechanical properties of spider dragline silk.</title>
        <authorList>
            <person name="Kono N."/>
            <person name="Nakamura H."/>
            <person name="Mori M."/>
            <person name="Yoshida Y."/>
            <person name="Ohtoshi R."/>
            <person name="Malay A.D."/>
            <person name="Moran D.A.P."/>
            <person name="Tomita M."/>
            <person name="Numata K."/>
            <person name="Arakawa K."/>
        </authorList>
    </citation>
    <scope>NUCLEOTIDE SEQUENCE</scope>
</reference>
<protein>
    <submittedName>
        <fullName evidence="1">Uncharacterized protein</fullName>
    </submittedName>
</protein>
<keyword evidence="2" id="KW-1185">Reference proteome</keyword>
<evidence type="ECO:0000313" key="1">
    <source>
        <dbReference type="EMBL" id="GFT05198.1"/>
    </source>
</evidence>
<evidence type="ECO:0000313" key="2">
    <source>
        <dbReference type="Proteomes" id="UP000887013"/>
    </source>
</evidence>
<sequence>MHVYPCSELRSYSSTQSERSIKNKIRAKRFRPANCRRYFHPEPLRRSKRAVCTGKHLLTTVPLRPPVRCETTQVVGHPHGTCACATGLCIPPSPPDIPSSARVERGRLFLLFFGRGLLMELYRLQTPHTDLLIYVPGWYRGRLRGPSWVEC</sequence>